<dbReference type="EMBL" id="JRPN01000024">
    <property type="protein sequence ID" value="KGT75670.1"/>
    <property type="molecule type" value="Genomic_DNA"/>
</dbReference>
<proteinExistence type="predicted"/>
<evidence type="ECO:0000313" key="2">
    <source>
        <dbReference type="Proteomes" id="UP000030377"/>
    </source>
</evidence>
<evidence type="ECO:0000313" key="1">
    <source>
        <dbReference type="EMBL" id="KGT75670.1"/>
    </source>
</evidence>
<reference evidence="1 2" key="1">
    <citation type="submission" date="2014-09" db="EMBL/GenBank/DDBJ databases">
        <title>Draft genome of Bradyrhizobium japonicum Is-34.</title>
        <authorList>
            <person name="Tsurumaru H."/>
            <person name="Yamakawa T."/>
            <person name="Hashimoto S."/>
            <person name="Okizaki K."/>
            <person name="Kanesaki Y."/>
            <person name="Yoshikawa H."/>
            <person name="Yajima S."/>
        </authorList>
    </citation>
    <scope>NUCLEOTIDE SEQUENCE [LARGE SCALE GENOMIC DNA]</scope>
    <source>
        <strain evidence="1 2">Is-34</strain>
    </source>
</reference>
<dbReference type="AlphaFoldDB" id="A0A0A3XMR3"/>
<sequence length="155" mass="17354">MWFEAEMRNQVLARQLQTKPLRGPVLGLRDECYGSCGVEQDDIASSEIYDSVVLNDCRSAGKLNYGVIILHVITANIRFRTLNASRVAGEIRCDESEDAPRAHLAGEDVGFESGTKQSPILAQRSSETVIVQFWRAEKIVVWVHHQLHGTTMLQT</sequence>
<accession>A0A0A3XMR3</accession>
<dbReference type="Proteomes" id="UP000030377">
    <property type="component" value="Unassembled WGS sequence"/>
</dbReference>
<organism evidence="1 2">
    <name type="scientific">Bradyrhizobium japonicum</name>
    <dbReference type="NCBI Taxonomy" id="375"/>
    <lineage>
        <taxon>Bacteria</taxon>
        <taxon>Pseudomonadati</taxon>
        <taxon>Pseudomonadota</taxon>
        <taxon>Alphaproteobacteria</taxon>
        <taxon>Hyphomicrobiales</taxon>
        <taxon>Nitrobacteraceae</taxon>
        <taxon>Bradyrhizobium</taxon>
    </lineage>
</organism>
<gene>
    <name evidence="1" type="ORF">MA20_31120</name>
</gene>
<protein>
    <submittedName>
        <fullName evidence="1">Uncharacterized protein</fullName>
    </submittedName>
</protein>
<comment type="caution">
    <text evidence="1">The sequence shown here is derived from an EMBL/GenBank/DDBJ whole genome shotgun (WGS) entry which is preliminary data.</text>
</comment>
<name>A0A0A3XMR3_BRAJP</name>